<dbReference type="GO" id="GO:0016746">
    <property type="term" value="F:acyltransferase activity"/>
    <property type="evidence" value="ECO:0007669"/>
    <property type="project" value="UniProtKB-KW"/>
</dbReference>
<dbReference type="EMBL" id="JBDZYD010000008">
    <property type="protein sequence ID" value="MEQ0562018.1"/>
    <property type="molecule type" value="Genomic_DNA"/>
</dbReference>
<dbReference type="InterPro" id="IPR000182">
    <property type="entry name" value="GNAT_dom"/>
</dbReference>
<dbReference type="InterPro" id="IPR016181">
    <property type="entry name" value="Acyl_CoA_acyltransferase"/>
</dbReference>
<keyword evidence="2" id="KW-0012">Acyltransferase</keyword>
<dbReference type="EC" id="2.3.1.-" evidence="2"/>
<proteinExistence type="predicted"/>
<dbReference type="CDD" id="cd04301">
    <property type="entry name" value="NAT_SF"/>
    <property type="match status" value="1"/>
</dbReference>
<dbReference type="Pfam" id="PF13673">
    <property type="entry name" value="Acetyltransf_10"/>
    <property type="match status" value="1"/>
</dbReference>
<gene>
    <name evidence="2" type="ORF">ABJI51_23285</name>
</gene>
<evidence type="ECO:0000313" key="2">
    <source>
        <dbReference type="EMBL" id="MEQ0562018.1"/>
    </source>
</evidence>
<dbReference type="SUPFAM" id="SSF55729">
    <property type="entry name" value="Acyl-CoA N-acyltransferases (Nat)"/>
    <property type="match status" value="1"/>
</dbReference>
<dbReference type="Gene3D" id="3.40.630.30">
    <property type="match status" value="1"/>
</dbReference>
<sequence length="233" mass="25681">MTGLLAERLHQASDNAIAMWSAVARSRGDVVHEHASFTAVDGRRFRIMVRHPGVDVEELTALARARRADGRTVVVEDPFQVLDLAALGMKAAQLPVMVREPAPAPGPTETELVRTAADLRKAEDIIVNGFELEEYQPYEPGVTFPPALLESADLFLRRDHAGACLTMTHGGVGGVYWVTTLPEHRSKGVGREIMHAVLRHFQDLPVTLTASRAGRPLYEKLGFVTLGDSDWWR</sequence>
<dbReference type="RefSeq" id="WP_348953408.1">
    <property type="nucleotide sequence ID" value="NZ_JBDZYD010000008.1"/>
</dbReference>
<reference evidence="2 3" key="1">
    <citation type="submission" date="2024-05" db="EMBL/GenBank/DDBJ databases">
        <authorList>
            <person name="Zhao H."/>
            <person name="Xu Y."/>
            <person name="Lin S."/>
            <person name="Spain J.C."/>
            <person name="Zhou N.-Y."/>
        </authorList>
    </citation>
    <scope>NUCLEOTIDE SEQUENCE [LARGE SCALE GENOMIC DNA]</scope>
    <source>
        <strain evidence="2 3">NEAU-NG30</strain>
    </source>
</reference>
<dbReference type="PROSITE" id="PS51186">
    <property type="entry name" value="GNAT"/>
    <property type="match status" value="1"/>
</dbReference>
<accession>A0ABV0LI98</accession>
<evidence type="ECO:0000313" key="3">
    <source>
        <dbReference type="Proteomes" id="UP001440984"/>
    </source>
</evidence>
<dbReference type="Proteomes" id="UP001440984">
    <property type="component" value="Unassembled WGS sequence"/>
</dbReference>
<keyword evidence="2" id="KW-0808">Transferase</keyword>
<keyword evidence="3" id="KW-1185">Reference proteome</keyword>
<evidence type="ECO:0000259" key="1">
    <source>
        <dbReference type="PROSITE" id="PS51186"/>
    </source>
</evidence>
<name>A0ABV0LI98_9PSEU</name>
<protein>
    <submittedName>
        <fullName evidence="2">GNAT family N-acetyltransferase</fullName>
        <ecNumber evidence="2">2.3.1.-</ecNumber>
    </submittedName>
</protein>
<organism evidence="2 3">
    <name type="scientific">Amycolatopsis melonis</name>
    <dbReference type="NCBI Taxonomy" id="3156488"/>
    <lineage>
        <taxon>Bacteria</taxon>
        <taxon>Bacillati</taxon>
        <taxon>Actinomycetota</taxon>
        <taxon>Actinomycetes</taxon>
        <taxon>Pseudonocardiales</taxon>
        <taxon>Pseudonocardiaceae</taxon>
        <taxon>Amycolatopsis</taxon>
    </lineage>
</organism>
<feature type="domain" description="N-acetyltransferase" evidence="1">
    <location>
        <begin position="108"/>
        <end position="233"/>
    </location>
</feature>
<comment type="caution">
    <text evidence="2">The sequence shown here is derived from an EMBL/GenBank/DDBJ whole genome shotgun (WGS) entry which is preliminary data.</text>
</comment>